<dbReference type="AlphaFoldDB" id="A0A9D3UFQ3"/>
<dbReference type="EMBL" id="JAIQCV010000012">
    <property type="protein sequence ID" value="KAH1039735.1"/>
    <property type="molecule type" value="Genomic_DNA"/>
</dbReference>
<dbReference type="Pfam" id="PF14309">
    <property type="entry name" value="DUF4378"/>
    <property type="match status" value="1"/>
</dbReference>
<keyword evidence="4" id="KW-1185">Reference proteome</keyword>
<organism evidence="3 4">
    <name type="scientific">Gossypium stocksii</name>
    <dbReference type="NCBI Taxonomy" id="47602"/>
    <lineage>
        <taxon>Eukaryota</taxon>
        <taxon>Viridiplantae</taxon>
        <taxon>Streptophyta</taxon>
        <taxon>Embryophyta</taxon>
        <taxon>Tracheophyta</taxon>
        <taxon>Spermatophyta</taxon>
        <taxon>Magnoliopsida</taxon>
        <taxon>eudicotyledons</taxon>
        <taxon>Gunneridae</taxon>
        <taxon>Pentapetalae</taxon>
        <taxon>rosids</taxon>
        <taxon>malvids</taxon>
        <taxon>Malvales</taxon>
        <taxon>Malvaceae</taxon>
        <taxon>Malvoideae</taxon>
        <taxon>Gossypium</taxon>
    </lineage>
</organism>
<sequence length="181" mass="20625">MEMLGDKIDEKHVPSSPYHRANDHTIEDGPLSPVSVLEQFFVKESVNSPSTVSLAAEPPVEPFCIDTEEHNATSLLESQLDLKSTAGTSKDKQRSLSESIRAVLQVSGLNWDELSRRWLLLDQMPDASLFNNVEVWLEKSYTDRRLLFGYISEVILEIYQCYFGCSQWISVLYPRLQPTML</sequence>
<protein>
    <recommendedName>
        <fullName evidence="2">DUF4378 domain-containing protein</fullName>
    </recommendedName>
</protein>
<comment type="caution">
    <text evidence="3">The sequence shown here is derived from an EMBL/GenBank/DDBJ whole genome shotgun (WGS) entry which is preliminary data.</text>
</comment>
<dbReference type="InterPro" id="IPR025486">
    <property type="entry name" value="DUF4378"/>
</dbReference>
<feature type="region of interest" description="Disordered" evidence="1">
    <location>
        <begin position="1"/>
        <end position="29"/>
    </location>
</feature>
<dbReference type="PANTHER" id="PTHR47212">
    <property type="entry name" value="ADHESIN-LIKE PROTEIN, PUTATIVE (DUF3741)-RELATED"/>
    <property type="match status" value="1"/>
</dbReference>
<accession>A0A9D3UFQ3</accession>
<dbReference type="Proteomes" id="UP000828251">
    <property type="component" value="Unassembled WGS sequence"/>
</dbReference>
<feature type="compositionally biased region" description="Basic and acidic residues" evidence="1">
    <location>
        <begin position="1"/>
        <end position="13"/>
    </location>
</feature>
<name>A0A9D3UFQ3_9ROSI</name>
<feature type="domain" description="DUF4378" evidence="2">
    <location>
        <begin position="100"/>
        <end position="175"/>
    </location>
</feature>
<evidence type="ECO:0000313" key="3">
    <source>
        <dbReference type="EMBL" id="KAH1039735.1"/>
    </source>
</evidence>
<gene>
    <name evidence="3" type="ORF">J1N35_041478</name>
</gene>
<proteinExistence type="predicted"/>
<dbReference type="PANTHER" id="PTHR47212:SF2">
    <property type="entry name" value="DUF3741 DOMAIN-CONTAINING PROTEIN"/>
    <property type="match status" value="1"/>
</dbReference>
<evidence type="ECO:0000313" key="4">
    <source>
        <dbReference type="Proteomes" id="UP000828251"/>
    </source>
</evidence>
<evidence type="ECO:0000259" key="2">
    <source>
        <dbReference type="Pfam" id="PF14309"/>
    </source>
</evidence>
<reference evidence="3 4" key="1">
    <citation type="journal article" date="2021" name="Plant Biotechnol. J.">
        <title>Multi-omics assisted identification of the key and species-specific regulatory components of drought-tolerant mechanisms in Gossypium stocksii.</title>
        <authorList>
            <person name="Yu D."/>
            <person name="Ke L."/>
            <person name="Zhang D."/>
            <person name="Wu Y."/>
            <person name="Sun Y."/>
            <person name="Mei J."/>
            <person name="Sun J."/>
            <person name="Sun Y."/>
        </authorList>
    </citation>
    <scope>NUCLEOTIDE SEQUENCE [LARGE SCALE GENOMIC DNA]</scope>
    <source>
        <strain evidence="4">cv. E1</strain>
        <tissue evidence="3">Leaf</tissue>
    </source>
</reference>
<evidence type="ECO:0000256" key="1">
    <source>
        <dbReference type="SAM" id="MobiDB-lite"/>
    </source>
</evidence>
<dbReference type="OrthoDB" id="952876at2759"/>